<dbReference type="Pfam" id="PF03041">
    <property type="entry name" value="Baculo_LEF-2"/>
    <property type="match status" value="1"/>
</dbReference>
<dbReference type="InterPro" id="IPR004283">
    <property type="entry name" value="Lef-2"/>
</dbReference>
<accession>A0A109WQR7</accession>
<dbReference type="GO" id="GO:0019083">
    <property type="term" value="P:viral transcription"/>
    <property type="evidence" value="ECO:0007669"/>
    <property type="project" value="InterPro"/>
</dbReference>
<sequence>MCERKRKNRYNDRLIFNYYVIKNFQCTNCNNSCIFNALKLYYKKDSKCVNQLIYLFQSHGFSF</sequence>
<dbReference type="EMBL" id="KP658210">
    <property type="protein sequence ID" value="ALN41958.1"/>
    <property type="molecule type" value="Genomic_DNA"/>
</dbReference>
<name>A0A109WQR7_9BBAC</name>
<organism evidence="1">
    <name type="scientific">Cnaphalocrocis medinalis granulovirus</name>
    <dbReference type="NCBI Taxonomy" id="1750712"/>
    <lineage>
        <taxon>Viruses</taxon>
        <taxon>Viruses incertae sedis</taxon>
        <taxon>Naldaviricetes</taxon>
        <taxon>Lefavirales</taxon>
        <taxon>Baculoviridae</taxon>
        <taxon>Betabaculovirus</taxon>
        <taxon>Betabaculovirus cnamedinalis</taxon>
    </lineage>
</organism>
<evidence type="ECO:0000313" key="1">
    <source>
        <dbReference type="EMBL" id="ALN41958.1"/>
    </source>
</evidence>
<protein>
    <submittedName>
        <fullName evidence="1">Lef-2</fullName>
    </submittedName>
</protein>
<reference evidence="1" key="1">
    <citation type="journal article" date="2016" name="PLoS ONE">
        <title>Genome of Cnaphalocrocis medinalis Granulovirus, the First Crambidae-Infecting Betabaculovirus Isolated from Rice Leaffolder to Sequenced.</title>
        <authorList>
            <person name="Han G."/>
            <person name="Xu J."/>
            <person name="Liu Q."/>
            <person name="Li C."/>
            <person name="Xu H."/>
            <person name="Lu Z."/>
        </authorList>
    </citation>
    <scope>NUCLEOTIDE SEQUENCE</scope>
</reference>
<proteinExistence type="predicted"/>